<feature type="domain" description="INO80 complex subunit 3 N-terminal" evidence="2">
    <location>
        <begin position="14"/>
        <end position="81"/>
    </location>
</feature>
<keyword evidence="5" id="KW-1185">Reference proteome</keyword>
<dbReference type="GO" id="GO:0006338">
    <property type="term" value="P:chromatin remodeling"/>
    <property type="evidence" value="ECO:0007669"/>
    <property type="project" value="InterPro"/>
</dbReference>
<evidence type="ECO:0000259" key="3">
    <source>
        <dbReference type="Pfam" id="PF24244"/>
    </source>
</evidence>
<dbReference type="GO" id="GO:0031011">
    <property type="term" value="C:Ino80 complex"/>
    <property type="evidence" value="ECO:0007669"/>
    <property type="project" value="InterPro"/>
</dbReference>
<sequence length="387" mass="42314">MSPDNRPKVGPTYRSWKKKYRKMRIKFEDEMHKGENLHRDEQKALATARRLAIQKDRLLDLLLDVNNSAQIPPDKRFDLSLAPPPSDTDEPALCLDIDLDPPDIGLGCKSYKQLLQDVPHKQFASAAERFPELFADLEAGRDSPADPNQGQPHPPSYLTADDLDNYLYEVDNRLANVEFAKTGAMPQLLPSLAPIAQHENTPNVKDNRDFALRNPTSVYNWLRKHAPKTFLQDAEKDTSADKHKDAGDDEHATPQGRGGHLGRFRAERGGGSSAKGTGRTKRKSAAAVEREMEYDDETIYDPATPSSTVGGGRGEVGGGKGETGGGGKGGKRKRVVDDDPGYRPKGGSSRPTKKKRKSDGDSTSVPPVTKKSRKSAGAEIVAKGGED</sequence>
<gene>
    <name evidence="4" type="ORF">QBC46DRAFT_267564</name>
</gene>
<feature type="compositionally biased region" description="Gly residues" evidence="1">
    <location>
        <begin position="309"/>
        <end position="328"/>
    </location>
</feature>
<dbReference type="Pfam" id="PF14612">
    <property type="entry name" value="Ino80_Iec3"/>
    <property type="match status" value="1"/>
</dbReference>
<evidence type="ECO:0000259" key="2">
    <source>
        <dbReference type="Pfam" id="PF14612"/>
    </source>
</evidence>
<feature type="region of interest" description="Disordered" evidence="1">
    <location>
        <begin position="139"/>
        <end position="160"/>
    </location>
</feature>
<proteinExistence type="predicted"/>
<evidence type="ECO:0000313" key="4">
    <source>
        <dbReference type="EMBL" id="KAK3937403.1"/>
    </source>
</evidence>
<dbReference type="InterPro" id="IPR055449">
    <property type="entry name" value="Iec3-like_M"/>
</dbReference>
<dbReference type="EMBL" id="MU853855">
    <property type="protein sequence ID" value="KAK3937403.1"/>
    <property type="molecule type" value="Genomic_DNA"/>
</dbReference>
<organism evidence="4 5">
    <name type="scientific">Diplogelasinospora grovesii</name>
    <dbReference type="NCBI Taxonomy" id="303347"/>
    <lineage>
        <taxon>Eukaryota</taxon>
        <taxon>Fungi</taxon>
        <taxon>Dikarya</taxon>
        <taxon>Ascomycota</taxon>
        <taxon>Pezizomycotina</taxon>
        <taxon>Sordariomycetes</taxon>
        <taxon>Sordariomycetidae</taxon>
        <taxon>Sordariales</taxon>
        <taxon>Diplogelasinosporaceae</taxon>
        <taxon>Diplogelasinospora</taxon>
    </lineage>
</organism>
<feature type="domain" description="INO80 complex subunit 3-like middle region" evidence="3">
    <location>
        <begin position="109"/>
        <end position="235"/>
    </location>
</feature>
<reference evidence="5" key="1">
    <citation type="journal article" date="2023" name="Mol. Phylogenet. Evol.">
        <title>Genome-scale phylogeny and comparative genomics of the fungal order Sordariales.</title>
        <authorList>
            <person name="Hensen N."/>
            <person name="Bonometti L."/>
            <person name="Westerberg I."/>
            <person name="Brannstrom I.O."/>
            <person name="Guillou S."/>
            <person name="Cros-Aarteil S."/>
            <person name="Calhoun S."/>
            <person name="Haridas S."/>
            <person name="Kuo A."/>
            <person name="Mondo S."/>
            <person name="Pangilinan J."/>
            <person name="Riley R."/>
            <person name="LaButti K."/>
            <person name="Andreopoulos B."/>
            <person name="Lipzen A."/>
            <person name="Chen C."/>
            <person name="Yan M."/>
            <person name="Daum C."/>
            <person name="Ng V."/>
            <person name="Clum A."/>
            <person name="Steindorff A."/>
            <person name="Ohm R.A."/>
            <person name="Martin F."/>
            <person name="Silar P."/>
            <person name="Natvig D.O."/>
            <person name="Lalanne C."/>
            <person name="Gautier V."/>
            <person name="Ament-Velasquez S.L."/>
            <person name="Kruys A."/>
            <person name="Hutchinson M.I."/>
            <person name="Powell A.J."/>
            <person name="Barry K."/>
            <person name="Miller A.N."/>
            <person name="Grigoriev I.V."/>
            <person name="Debuchy R."/>
            <person name="Gladieux P."/>
            <person name="Hiltunen Thoren M."/>
            <person name="Johannesson H."/>
        </authorList>
    </citation>
    <scope>NUCLEOTIDE SEQUENCE [LARGE SCALE GENOMIC DNA]</scope>
    <source>
        <strain evidence="5">CBS 340.73</strain>
    </source>
</reference>
<dbReference type="Proteomes" id="UP001303473">
    <property type="component" value="Unassembled WGS sequence"/>
</dbReference>
<name>A0AAN6N406_9PEZI</name>
<dbReference type="AlphaFoldDB" id="A0AAN6N406"/>
<comment type="caution">
    <text evidence="4">The sequence shown here is derived from an EMBL/GenBank/DDBJ whole genome shotgun (WGS) entry which is preliminary data.</text>
</comment>
<protein>
    <submittedName>
        <fullName evidence="4">IEC3 subunit of the Ino80 complex, chromatin re-modelling-domain-containing protein</fullName>
    </submittedName>
</protein>
<feature type="compositionally biased region" description="Basic and acidic residues" evidence="1">
    <location>
        <begin position="233"/>
        <end position="252"/>
    </location>
</feature>
<dbReference type="Pfam" id="PF24244">
    <property type="entry name" value="Iec3-like_M"/>
    <property type="match status" value="1"/>
</dbReference>
<dbReference type="InterPro" id="IPR032742">
    <property type="entry name" value="Iec3_N"/>
</dbReference>
<evidence type="ECO:0000256" key="1">
    <source>
        <dbReference type="SAM" id="MobiDB-lite"/>
    </source>
</evidence>
<evidence type="ECO:0000313" key="5">
    <source>
        <dbReference type="Proteomes" id="UP001303473"/>
    </source>
</evidence>
<feature type="region of interest" description="Disordered" evidence="1">
    <location>
        <begin position="233"/>
        <end position="387"/>
    </location>
</feature>
<accession>A0AAN6N406</accession>